<evidence type="ECO:0000313" key="1">
    <source>
        <dbReference type="EMBL" id="REF72481.1"/>
    </source>
</evidence>
<sequence>MTDLSEDEQRAGFDAVKRVVANDVKFKARLGIGDDAYTSLKVGKGLRSLFDVSGAAASGAAAANSGWVVSTFFAKGWIATLFTGAAVTPPGWIAAAAIASGGACYGVARLFRSYSGNPPIFSGVHP</sequence>
<name>A0A3D9XS03_PARVE</name>
<comment type="caution">
    <text evidence="1">The sequence shown here is derived from an EMBL/GenBank/DDBJ whole genome shotgun (WGS) entry which is preliminary data.</text>
</comment>
<gene>
    <name evidence="1" type="ORF">BDD41_0957</name>
</gene>
<dbReference type="Proteomes" id="UP000256941">
    <property type="component" value="Unassembled WGS sequence"/>
</dbReference>
<reference evidence="1 2" key="1">
    <citation type="submission" date="2018-08" db="EMBL/GenBank/DDBJ databases">
        <title>Genomic Encyclopedia of Archaeal and Bacterial Type Strains, Phase II (KMG-II): from individual species to whole genera.</title>
        <authorList>
            <person name="Goeker M."/>
        </authorList>
    </citation>
    <scope>NUCLEOTIDE SEQUENCE [LARGE SCALE GENOMIC DNA]</scope>
    <source>
        <strain evidence="1 2">DSM 17099</strain>
    </source>
</reference>
<organism evidence="1 2">
    <name type="scientific">Paracoccus versutus</name>
    <name type="common">Thiobacillus versutus</name>
    <dbReference type="NCBI Taxonomy" id="34007"/>
    <lineage>
        <taxon>Bacteria</taxon>
        <taxon>Pseudomonadati</taxon>
        <taxon>Pseudomonadota</taxon>
        <taxon>Alphaproteobacteria</taxon>
        <taxon>Rhodobacterales</taxon>
        <taxon>Paracoccaceae</taxon>
        <taxon>Paracoccus</taxon>
    </lineage>
</organism>
<protein>
    <submittedName>
        <fullName evidence="1">Uncharacterized protein</fullName>
    </submittedName>
</protein>
<dbReference type="EMBL" id="QTUJ01000001">
    <property type="protein sequence ID" value="REF72481.1"/>
    <property type="molecule type" value="Genomic_DNA"/>
</dbReference>
<dbReference type="AlphaFoldDB" id="A0A3D9XS03"/>
<evidence type="ECO:0000313" key="2">
    <source>
        <dbReference type="Proteomes" id="UP000256941"/>
    </source>
</evidence>
<accession>A0A3D9XS03</accession>
<dbReference type="RefSeq" id="WP_208861515.1">
    <property type="nucleotide sequence ID" value="NZ_CP038196.1"/>
</dbReference>
<proteinExistence type="predicted"/>